<evidence type="ECO:0000256" key="4">
    <source>
        <dbReference type="RuleBase" id="RU003744"/>
    </source>
</evidence>
<evidence type="ECO:0000256" key="2">
    <source>
        <dbReference type="ARBA" id="ARBA00022448"/>
    </source>
</evidence>
<dbReference type="Gene3D" id="3.40.190.10">
    <property type="entry name" value="Periplasmic binding protein-like II"/>
    <property type="match status" value="2"/>
</dbReference>
<sequence>MRLVAWVVAVELALSWNQVGFAGTLEQVRKRGQLHCGVSQGLPGFSSPDAKGQWRGIDVEFCHAVASAVLGDSAKVVFKPLSSKERFTALQTGKVDLLSRNTTWTFARDSSLGLDWVGVTYYDGQGFMVRKSQGITSVKQLNEVTICANISSTTELNIEDYFKGKGKKYKLMTFEKTDETLKAYESGRCDAYSTDQSGLYALRLLLKTPEDHKILPEIISKEPLGPVVRHGDNEWSDAVRWTLFVMLNAEELGITSKNIDSKMKAANSATARMLGLDGKLGSQLNLKNDWAYQVIRQVGNYEEVFERNLGQDSPLKIARGLNRLWIDGGLHYPMPIR</sequence>
<dbReference type="STRING" id="1513793.SAMN06296036_102351"/>
<dbReference type="PANTHER" id="PTHR30085:SF7">
    <property type="entry name" value="AMINO-ACID ABC TRANSPORTER-BINDING PROTEIN YHDW-RELATED"/>
    <property type="match status" value="1"/>
</dbReference>
<keyword evidence="2" id="KW-0813">Transport</keyword>
<dbReference type="PANTHER" id="PTHR30085">
    <property type="entry name" value="AMINO ACID ABC TRANSPORTER PERMEASE"/>
    <property type="match status" value="1"/>
</dbReference>
<gene>
    <name evidence="6" type="ORF">SAMN06296036_102351</name>
</gene>
<dbReference type="Proteomes" id="UP000192907">
    <property type="component" value="Unassembled WGS sequence"/>
</dbReference>
<evidence type="ECO:0000256" key="3">
    <source>
        <dbReference type="ARBA" id="ARBA00022729"/>
    </source>
</evidence>
<dbReference type="AlphaFoldDB" id="A0A1Y6B900"/>
<dbReference type="InterPro" id="IPR018313">
    <property type="entry name" value="SBP_3_CS"/>
</dbReference>
<protein>
    <submittedName>
        <fullName evidence="6">General L-amino acid transport system substrate-binding protein</fullName>
    </submittedName>
</protein>
<organism evidence="6 7">
    <name type="scientific">Pseudobacteriovorax antillogorgiicola</name>
    <dbReference type="NCBI Taxonomy" id="1513793"/>
    <lineage>
        <taxon>Bacteria</taxon>
        <taxon>Pseudomonadati</taxon>
        <taxon>Bdellovibrionota</taxon>
        <taxon>Oligoflexia</taxon>
        <taxon>Oligoflexales</taxon>
        <taxon>Pseudobacteriovoracaceae</taxon>
        <taxon>Pseudobacteriovorax</taxon>
    </lineage>
</organism>
<proteinExistence type="inferred from homology"/>
<feature type="domain" description="Solute-binding protein family 3/N-terminal" evidence="5">
    <location>
        <begin position="33"/>
        <end position="262"/>
    </location>
</feature>
<dbReference type="SUPFAM" id="SSF53850">
    <property type="entry name" value="Periplasmic binding protein-like II"/>
    <property type="match status" value="1"/>
</dbReference>
<reference evidence="7" key="1">
    <citation type="submission" date="2017-04" db="EMBL/GenBank/DDBJ databases">
        <authorList>
            <person name="Varghese N."/>
            <person name="Submissions S."/>
        </authorList>
    </citation>
    <scope>NUCLEOTIDE SEQUENCE [LARGE SCALE GENOMIC DNA]</scope>
    <source>
        <strain evidence="7">RKEM611</strain>
    </source>
</reference>
<evidence type="ECO:0000313" key="6">
    <source>
        <dbReference type="EMBL" id="SME97278.1"/>
    </source>
</evidence>
<dbReference type="EMBL" id="FWZT01000002">
    <property type="protein sequence ID" value="SME97278.1"/>
    <property type="molecule type" value="Genomic_DNA"/>
</dbReference>
<keyword evidence="7" id="KW-1185">Reference proteome</keyword>
<dbReference type="PROSITE" id="PS01039">
    <property type="entry name" value="SBP_BACTERIAL_3"/>
    <property type="match status" value="1"/>
</dbReference>
<dbReference type="GO" id="GO:0006865">
    <property type="term" value="P:amino acid transport"/>
    <property type="evidence" value="ECO:0007669"/>
    <property type="project" value="TreeGrafter"/>
</dbReference>
<evidence type="ECO:0000313" key="7">
    <source>
        <dbReference type="Proteomes" id="UP000192907"/>
    </source>
</evidence>
<evidence type="ECO:0000256" key="1">
    <source>
        <dbReference type="ARBA" id="ARBA00010333"/>
    </source>
</evidence>
<dbReference type="SMART" id="SM00062">
    <property type="entry name" value="PBPb"/>
    <property type="match status" value="1"/>
</dbReference>
<accession>A0A1Y6B900</accession>
<keyword evidence="3" id="KW-0732">Signal</keyword>
<dbReference type="OrthoDB" id="9777941at2"/>
<evidence type="ECO:0000259" key="5">
    <source>
        <dbReference type="SMART" id="SM00062"/>
    </source>
</evidence>
<dbReference type="InterPro" id="IPR001638">
    <property type="entry name" value="Solute-binding_3/MltF_N"/>
</dbReference>
<dbReference type="Pfam" id="PF00497">
    <property type="entry name" value="SBP_bac_3"/>
    <property type="match status" value="1"/>
</dbReference>
<comment type="similarity">
    <text evidence="1 4">Belongs to the bacterial solute-binding protein 3 family.</text>
</comment>
<dbReference type="RefSeq" id="WP_132315076.1">
    <property type="nucleotide sequence ID" value="NZ_FWZT01000002.1"/>
</dbReference>
<dbReference type="InterPro" id="IPR051455">
    <property type="entry name" value="Bact_solute-bind_prot3"/>
</dbReference>
<name>A0A1Y6B900_9BACT</name>
<dbReference type="CDD" id="cd13692">
    <property type="entry name" value="PBP2_BztA"/>
    <property type="match status" value="1"/>
</dbReference>